<evidence type="ECO:0000313" key="3">
    <source>
        <dbReference type="Proteomes" id="UP000008383"/>
    </source>
</evidence>
<feature type="compositionally biased region" description="Polar residues" evidence="1">
    <location>
        <begin position="208"/>
        <end position="221"/>
    </location>
</feature>
<evidence type="ECO:0000313" key="2">
    <source>
        <dbReference type="EMBL" id="EFE45124.1"/>
    </source>
</evidence>
<comment type="caution">
    <text evidence="2">The sequence shown here is derived from an EMBL/GenBank/DDBJ whole genome shotgun (WGS) entry which is preliminary data.</text>
</comment>
<protein>
    <submittedName>
        <fullName evidence="2">Uncharacterized protein</fullName>
    </submittedName>
</protein>
<organism evidence="2 3">
    <name type="scientific">Trichophyton verrucosum (strain HKI 0517)</name>
    <dbReference type="NCBI Taxonomy" id="663202"/>
    <lineage>
        <taxon>Eukaryota</taxon>
        <taxon>Fungi</taxon>
        <taxon>Dikarya</taxon>
        <taxon>Ascomycota</taxon>
        <taxon>Pezizomycotina</taxon>
        <taxon>Eurotiomycetes</taxon>
        <taxon>Eurotiomycetidae</taxon>
        <taxon>Onygenales</taxon>
        <taxon>Arthrodermataceae</taxon>
        <taxon>Trichophyton</taxon>
    </lineage>
</organism>
<dbReference type="EMBL" id="ACYE01000003">
    <property type="protein sequence ID" value="EFE45124.1"/>
    <property type="molecule type" value="Genomic_DNA"/>
</dbReference>
<gene>
    <name evidence="2" type="ORF">TRV_00062</name>
</gene>
<reference evidence="3" key="1">
    <citation type="journal article" date="2011" name="Genome Biol.">
        <title>Comparative and functional genomics provide insights into the pathogenicity of dermatophytic fungi.</title>
        <authorList>
            <person name="Burmester A."/>
            <person name="Shelest E."/>
            <person name="Gloeckner G."/>
            <person name="Heddergott C."/>
            <person name="Schindler S."/>
            <person name="Staib P."/>
            <person name="Heidel A."/>
            <person name="Felder M."/>
            <person name="Petzold A."/>
            <person name="Szafranski K."/>
            <person name="Feuermann M."/>
            <person name="Pedruzzi I."/>
            <person name="Priebe S."/>
            <person name="Groth M."/>
            <person name="Winkler R."/>
            <person name="Li W."/>
            <person name="Kniemeyer O."/>
            <person name="Schroeckh V."/>
            <person name="Hertweck C."/>
            <person name="Hube B."/>
            <person name="White T.C."/>
            <person name="Platzer M."/>
            <person name="Guthke R."/>
            <person name="Heitman J."/>
            <person name="Woestemeyer J."/>
            <person name="Zipfel P.F."/>
            <person name="Monod M."/>
            <person name="Brakhage A.A."/>
        </authorList>
    </citation>
    <scope>NUCLEOTIDE SEQUENCE [LARGE SCALE GENOMIC DNA]</scope>
    <source>
        <strain evidence="3">HKI 0517</strain>
    </source>
</reference>
<dbReference type="KEGG" id="tve:TRV_00062"/>
<name>D4CZ25_TRIVH</name>
<dbReference type="Proteomes" id="UP000008383">
    <property type="component" value="Unassembled WGS sequence"/>
</dbReference>
<feature type="compositionally biased region" description="Polar residues" evidence="1">
    <location>
        <begin position="109"/>
        <end position="124"/>
    </location>
</feature>
<dbReference type="AlphaFoldDB" id="D4CZ25"/>
<evidence type="ECO:0000256" key="1">
    <source>
        <dbReference type="SAM" id="MobiDB-lite"/>
    </source>
</evidence>
<dbReference type="OrthoDB" id="4356994at2759"/>
<feature type="region of interest" description="Disordered" evidence="1">
    <location>
        <begin position="100"/>
        <end position="124"/>
    </location>
</feature>
<feature type="compositionally biased region" description="Polar residues" evidence="1">
    <location>
        <begin position="187"/>
        <end position="200"/>
    </location>
</feature>
<dbReference type="GeneID" id="9581993"/>
<keyword evidence="3" id="KW-1185">Reference proteome</keyword>
<dbReference type="RefSeq" id="XP_003025735.1">
    <property type="nucleotide sequence ID" value="XM_003025689.1"/>
</dbReference>
<accession>D4CZ25</accession>
<dbReference type="HOGENOM" id="CLU_721967_0_0_1"/>
<proteinExistence type="predicted"/>
<feature type="region of interest" description="Disordered" evidence="1">
    <location>
        <begin position="186"/>
        <end position="226"/>
    </location>
</feature>
<sequence length="383" mass="42487">MFAKMFGTIRYDKDTNSRKHVELQSASGFKARGLDHFFQHYGLGHTGRGLIFTSLLRNDEDEYLLTSPQLKCSGDKDGCGKCQAASVTCMYRDILSIKDSRKTSKRVRPSNNHLPTPNSCQASYGSQQLSIGAEIDQESTQSMSDSEPLNLPCSSSEEFAELNNIHSSTNAENIFDAVLNIQVPYHHTNTPSQPTRFNENTQERRSEWSSFPGGNSPSPLGTNREPASKCDCLRDVALFLEAIGVESTETRADILLKVRGDNGMFLAVVLQQLVTLTRTASDKLLEWNHEQSNRRGSSSETHIPIVCIYQYRIEIPDVKVSLILHVALLHFFGLQGLSNALKEKLRSNSFAAQLVTDCESIIVDTIKIIQEKASNSASMGSAF</sequence>